<protein>
    <submittedName>
        <fullName evidence="4">Alpha/beta fold hydrolase</fullName>
    </submittedName>
</protein>
<evidence type="ECO:0000256" key="2">
    <source>
        <dbReference type="ARBA" id="ARBA00022801"/>
    </source>
</evidence>
<dbReference type="Pfam" id="PF02230">
    <property type="entry name" value="Abhydrolase_2"/>
    <property type="match status" value="1"/>
</dbReference>
<evidence type="ECO:0000259" key="3">
    <source>
        <dbReference type="Pfam" id="PF02230"/>
    </source>
</evidence>
<accession>A0AB35C1P9</accession>
<feature type="domain" description="Phospholipase/carboxylesterase/thioesterase" evidence="3">
    <location>
        <begin position="12"/>
        <end position="215"/>
    </location>
</feature>
<keyword evidence="2 4" id="KW-0378">Hydrolase</keyword>
<dbReference type="EMBL" id="JAGIBU010000007">
    <property type="protein sequence ID" value="MBS7825132.1"/>
    <property type="molecule type" value="Genomic_DNA"/>
</dbReference>
<dbReference type="SUPFAM" id="SSF53474">
    <property type="entry name" value="alpha/beta-Hydrolases"/>
    <property type="match status" value="1"/>
</dbReference>
<dbReference type="PANTHER" id="PTHR10655:SF17">
    <property type="entry name" value="LYSOPHOSPHOLIPASE-LIKE PROTEIN 1"/>
    <property type="match status" value="1"/>
</dbReference>
<dbReference type="PANTHER" id="PTHR10655">
    <property type="entry name" value="LYSOPHOSPHOLIPASE-RELATED"/>
    <property type="match status" value="1"/>
</dbReference>
<dbReference type="InterPro" id="IPR003140">
    <property type="entry name" value="PLipase/COase/thioEstase"/>
</dbReference>
<dbReference type="Gene3D" id="3.40.50.1820">
    <property type="entry name" value="alpha/beta hydrolase"/>
    <property type="match status" value="1"/>
</dbReference>
<evidence type="ECO:0000313" key="4">
    <source>
        <dbReference type="EMBL" id="MBS7825132.1"/>
    </source>
</evidence>
<comment type="caution">
    <text evidence="4">The sequence shown here is derived from an EMBL/GenBank/DDBJ whole genome shotgun (WGS) entry which is preliminary data.</text>
</comment>
<dbReference type="GO" id="GO:0016787">
    <property type="term" value="F:hydrolase activity"/>
    <property type="evidence" value="ECO:0007669"/>
    <property type="project" value="UniProtKB-KW"/>
</dbReference>
<sequence>MAKAPLIIDSPITADSAVIWLHGLGASQQDFAPVAHYLQDRYTPSTRYILPQAPDLPVTLNGGYVMPAWYDLIDLTHPRTVKVEELDAAAGTIRALIDDVVNQGLAMDRIFLAGFSQGGAVVLHTAYVHEDLPLGGVLALSTYFPTSSDQPLTEIQKNIPSIHLHGTLDPVVPIEYGKAAKDGLENLGVNAAWHTYPMRHEASEAEIQQIGQWLSEQLTQSEG</sequence>
<proteinExistence type="inferred from homology"/>
<dbReference type="InterPro" id="IPR050565">
    <property type="entry name" value="LYPA1-2/EST-like"/>
</dbReference>
<evidence type="ECO:0000256" key="1">
    <source>
        <dbReference type="ARBA" id="ARBA00006499"/>
    </source>
</evidence>
<dbReference type="InterPro" id="IPR029058">
    <property type="entry name" value="AB_hydrolase_fold"/>
</dbReference>
<gene>
    <name evidence="4" type="ORF">J7561_07945</name>
</gene>
<name>A0AB35C1P9_9GAMM</name>
<reference evidence="4" key="1">
    <citation type="submission" date="2021-03" db="EMBL/GenBank/DDBJ databases">
        <title>Identification and antibiotic profiling of Wohlfahrtiimonas chitiniclastica, an underestimated human pathogen.</title>
        <authorList>
            <person name="Kopf A."/>
            <person name="Bunk B."/>
            <person name="Coldewey S."/>
            <person name="Gunzer F."/>
            <person name="Riedel T."/>
            <person name="Schroettner P."/>
        </authorList>
    </citation>
    <scope>NUCLEOTIDE SEQUENCE</scope>
    <source>
        <strain evidence="4">DSM 100917</strain>
    </source>
</reference>
<dbReference type="AlphaFoldDB" id="A0AB35C1P9"/>
<organism evidence="4 5">
    <name type="scientific">Wohlfahrtiimonas chitiniclastica</name>
    <dbReference type="NCBI Taxonomy" id="400946"/>
    <lineage>
        <taxon>Bacteria</taxon>
        <taxon>Pseudomonadati</taxon>
        <taxon>Pseudomonadota</taxon>
        <taxon>Gammaproteobacteria</taxon>
        <taxon>Cardiobacteriales</taxon>
        <taxon>Ignatzschineriaceae</taxon>
        <taxon>Wohlfahrtiimonas</taxon>
    </lineage>
</organism>
<dbReference type="RefSeq" id="WP_213402466.1">
    <property type="nucleotide sequence ID" value="NZ_JAGIBT010000002.1"/>
</dbReference>
<evidence type="ECO:0000313" key="5">
    <source>
        <dbReference type="Proteomes" id="UP000680020"/>
    </source>
</evidence>
<comment type="similarity">
    <text evidence="1">Belongs to the AB hydrolase superfamily. AB hydrolase 2 family.</text>
</comment>
<dbReference type="Proteomes" id="UP000680020">
    <property type="component" value="Unassembled WGS sequence"/>
</dbReference>